<keyword evidence="8" id="KW-1185">Reference proteome</keyword>
<name>A0A9J7LH31_BRAFL</name>
<organism evidence="8 9">
    <name type="scientific">Branchiostoma floridae</name>
    <name type="common">Florida lancelet</name>
    <name type="synonym">Amphioxus</name>
    <dbReference type="NCBI Taxonomy" id="7739"/>
    <lineage>
        <taxon>Eukaryota</taxon>
        <taxon>Metazoa</taxon>
        <taxon>Chordata</taxon>
        <taxon>Cephalochordata</taxon>
        <taxon>Leptocardii</taxon>
        <taxon>Amphioxiformes</taxon>
        <taxon>Branchiostomatidae</taxon>
        <taxon>Branchiostoma</taxon>
    </lineage>
</organism>
<feature type="region of interest" description="Disordered" evidence="6">
    <location>
        <begin position="852"/>
        <end position="875"/>
    </location>
</feature>
<dbReference type="Gene3D" id="2.40.50.140">
    <property type="entry name" value="Nucleic acid-binding proteins"/>
    <property type="match status" value="4"/>
</dbReference>
<evidence type="ECO:0000256" key="4">
    <source>
        <dbReference type="ARBA" id="ARBA00023172"/>
    </source>
</evidence>
<feature type="compositionally biased region" description="Polar residues" evidence="6">
    <location>
        <begin position="2964"/>
        <end position="2981"/>
    </location>
</feature>
<gene>
    <name evidence="9" type="primary">LOC118419819</name>
</gene>
<feature type="compositionally biased region" description="Basic and acidic residues" evidence="6">
    <location>
        <begin position="421"/>
        <end position="435"/>
    </location>
</feature>
<feature type="domain" description="Tower" evidence="7">
    <location>
        <begin position="3904"/>
        <end position="3940"/>
    </location>
</feature>
<feature type="region of interest" description="Disordered" evidence="6">
    <location>
        <begin position="3848"/>
        <end position="3927"/>
    </location>
</feature>
<feature type="compositionally biased region" description="Polar residues" evidence="6">
    <location>
        <begin position="1081"/>
        <end position="1103"/>
    </location>
</feature>
<feature type="compositionally biased region" description="Polar residues" evidence="6">
    <location>
        <begin position="803"/>
        <end position="815"/>
    </location>
</feature>
<feature type="compositionally biased region" description="Basic and acidic residues" evidence="6">
    <location>
        <begin position="781"/>
        <end position="796"/>
    </location>
</feature>
<feature type="compositionally biased region" description="Basic and acidic residues" evidence="6">
    <location>
        <begin position="2998"/>
        <end position="3009"/>
    </location>
</feature>
<feature type="region of interest" description="Disordered" evidence="6">
    <location>
        <begin position="1499"/>
        <end position="1593"/>
    </location>
</feature>
<feature type="region of interest" description="Disordered" evidence="6">
    <location>
        <begin position="1920"/>
        <end position="1940"/>
    </location>
</feature>
<dbReference type="InterPro" id="IPR012340">
    <property type="entry name" value="NA-bd_OB-fold"/>
</dbReference>
<feature type="region of interest" description="Disordered" evidence="6">
    <location>
        <begin position="2839"/>
        <end position="2879"/>
    </location>
</feature>
<dbReference type="GO" id="GO:0006355">
    <property type="term" value="P:regulation of DNA-templated transcription"/>
    <property type="evidence" value="ECO:0000318"/>
    <property type="project" value="GO_Central"/>
</dbReference>
<keyword evidence="5" id="KW-0234">DNA repair</keyword>
<feature type="compositionally biased region" description="Basic and acidic residues" evidence="6">
    <location>
        <begin position="625"/>
        <end position="634"/>
    </location>
</feature>
<feature type="compositionally biased region" description="Polar residues" evidence="6">
    <location>
        <begin position="2512"/>
        <end position="2531"/>
    </location>
</feature>
<dbReference type="PROSITE" id="PS50138">
    <property type="entry name" value="BRCA2_REPEAT"/>
    <property type="match status" value="28"/>
</dbReference>
<dbReference type="SUPFAM" id="SSF50249">
    <property type="entry name" value="Nucleic acid-binding proteins"/>
    <property type="match status" value="2"/>
</dbReference>
<feature type="region of interest" description="Disordered" evidence="6">
    <location>
        <begin position="1168"/>
        <end position="1218"/>
    </location>
</feature>
<dbReference type="SUPFAM" id="SSF81878">
    <property type="entry name" value="BRCA2 tower domain"/>
    <property type="match status" value="2"/>
</dbReference>
<feature type="compositionally biased region" description="Polar residues" evidence="6">
    <location>
        <begin position="380"/>
        <end position="390"/>
    </location>
</feature>
<feature type="compositionally biased region" description="Basic and acidic residues" evidence="6">
    <location>
        <begin position="581"/>
        <end position="610"/>
    </location>
</feature>
<feature type="compositionally biased region" description="Basic and acidic residues" evidence="6">
    <location>
        <begin position="547"/>
        <end position="560"/>
    </location>
</feature>
<evidence type="ECO:0000313" key="8">
    <source>
        <dbReference type="Proteomes" id="UP000001554"/>
    </source>
</evidence>
<feature type="region of interest" description="Disordered" evidence="6">
    <location>
        <begin position="1398"/>
        <end position="1441"/>
    </location>
</feature>
<feature type="region of interest" description="Disordered" evidence="6">
    <location>
        <begin position="2565"/>
        <end position="2587"/>
    </location>
</feature>
<feature type="compositionally biased region" description="Basic and acidic residues" evidence="6">
    <location>
        <begin position="3878"/>
        <end position="3889"/>
    </location>
</feature>
<feature type="region of interest" description="Disordered" evidence="6">
    <location>
        <begin position="2293"/>
        <end position="2319"/>
    </location>
</feature>
<dbReference type="InterPro" id="IPR015205">
    <property type="entry name" value="Tower_dom"/>
</dbReference>
<dbReference type="KEGG" id="bfo:118419819"/>
<dbReference type="InterPro" id="IPR002093">
    <property type="entry name" value="BRCA2_repeat"/>
</dbReference>
<reference evidence="9" key="2">
    <citation type="submission" date="2025-08" db="UniProtKB">
        <authorList>
            <consortium name="RefSeq"/>
        </authorList>
    </citation>
    <scope>IDENTIFICATION</scope>
    <source>
        <strain evidence="9">S238N-H82</strain>
        <tissue evidence="9">Testes</tissue>
    </source>
</reference>
<feature type="compositionally biased region" description="Polar residues" evidence="6">
    <location>
        <begin position="473"/>
        <end position="491"/>
    </location>
</feature>
<feature type="compositionally biased region" description="Basic and acidic residues" evidence="6">
    <location>
        <begin position="951"/>
        <end position="960"/>
    </location>
</feature>
<protein>
    <submittedName>
        <fullName evidence="9">Uncharacterized protein LOC118419819 isoform X1</fullName>
    </submittedName>
</protein>
<keyword evidence="3" id="KW-0238">DNA-binding</keyword>
<feature type="compositionally biased region" description="Polar residues" evidence="6">
    <location>
        <begin position="1039"/>
        <end position="1060"/>
    </location>
</feature>
<feature type="compositionally biased region" description="Polar residues" evidence="6">
    <location>
        <begin position="939"/>
        <end position="948"/>
    </location>
</feature>
<feature type="region of interest" description="Disordered" evidence="6">
    <location>
        <begin position="781"/>
        <end position="818"/>
    </location>
</feature>
<dbReference type="InterPro" id="IPR036315">
    <property type="entry name" value="BRCA2_hlx_sf"/>
</dbReference>
<keyword evidence="1" id="KW-0677">Repeat</keyword>
<feature type="compositionally biased region" description="Polar residues" evidence="6">
    <location>
        <begin position="499"/>
        <end position="512"/>
    </location>
</feature>
<evidence type="ECO:0000256" key="2">
    <source>
        <dbReference type="ARBA" id="ARBA00022763"/>
    </source>
</evidence>
<keyword evidence="4" id="KW-0233">DNA recombination</keyword>
<accession>A0A9J7LH31</accession>
<proteinExistence type="predicted"/>
<feature type="region of interest" description="Disordered" evidence="6">
    <location>
        <begin position="310"/>
        <end position="333"/>
    </location>
</feature>
<dbReference type="GO" id="GO:0005634">
    <property type="term" value="C:nucleus"/>
    <property type="evidence" value="ECO:0000318"/>
    <property type="project" value="GO_Central"/>
</dbReference>
<dbReference type="GeneID" id="118419819"/>
<feature type="compositionally biased region" description="Basic and acidic residues" evidence="6">
    <location>
        <begin position="3162"/>
        <end position="3174"/>
    </location>
</feature>
<dbReference type="CDD" id="cd04493">
    <property type="entry name" value="BRCA2DBD_OB1"/>
    <property type="match status" value="1"/>
</dbReference>
<dbReference type="PIRSF" id="PIRSF002397">
    <property type="entry name" value="BRCA2"/>
    <property type="match status" value="1"/>
</dbReference>
<dbReference type="GO" id="GO:0000724">
    <property type="term" value="P:double-strand break repair via homologous recombination"/>
    <property type="evidence" value="ECO:0000318"/>
    <property type="project" value="GO_Central"/>
</dbReference>
<dbReference type="SMART" id="SM01341">
    <property type="entry name" value="Tower"/>
    <property type="match status" value="2"/>
</dbReference>
<evidence type="ECO:0000256" key="3">
    <source>
        <dbReference type="ARBA" id="ARBA00023125"/>
    </source>
</evidence>
<dbReference type="GO" id="GO:0003697">
    <property type="term" value="F:single-stranded DNA binding"/>
    <property type="evidence" value="ECO:0000318"/>
    <property type="project" value="GO_Central"/>
</dbReference>
<dbReference type="SUPFAM" id="SSF81872">
    <property type="entry name" value="BRCA2 helical domain"/>
    <property type="match status" value="1"/>
</dbReference>
<dbReference type="Pfam" id="PF09169">
    <property type="entry name" value="BRCA-2_helical"/>
    <property type="match status" value="1"/>
</dbReference>
<feature type="region of interest" description="Disordered" evidence="6">
    <location>
        <begin position="1029"/>
        <end position="1103"/>
    </location>
</feature>
<dbReference type="Pfam" id="PF00634">
    <property type="entry name" value="BRCA2"/>
    <property type="match status" value="25"/>
</dbReference>
<sequence length="4152" mass="455339">MKSTKAKCPHGAEGTIFRRVQGGPACRKLDVEMFSDLLSEEQVRDLGPVSDTWFEDLTAEALSRDSNTRVQDDLQTPLKSHHHGNGQTNMAATPVPDGKVPFTPTSCSPSLFSPNVPECNGTDLRNRVRSEVNVGQSTPVLPHTGRKFFGFSGVSQLRTGENPGYIQSGVGHLMWGGEHHTPGHIQPSVGLSPGVGGSPLPILPETDSSVLSRRLFKTPQGHSSQGFSSEPMASRFLPTPERLTMTLGADLDSSALSWTSSMATPGTAAIATPTVAMTTTEAAEENFDLEEDVNIAADGKKLARALFIHGEEETGEDHVQKPPPDKSPSEENTFPTQLLQSQMDMTLPQEFGTQEFNTVPEETTASIGTTRKKRHENSDSNDTQESKVQTKLSENVLNQSQANSSQTSIQEDVDKTLDFLFAKSEKRSQRKEPPPPKRRKWDRPASETVSGTVPSLGETGPDDAKDGLKSRTVRSQQEENVSCTTKVQSETSWHHEQETTATQKSVKPSDSAENAKRELAVGSPVSSVNVDFFSQISPSSLQEICEAADKAAENSEESRTESSSNGCKKEHQIQSSTPNYKFEEEGIADTKDFGKMERHDTKSTEKDRKSIGSAACSTVIDDEYCDRPSDKDSFSESPPFANPTQGTLDVMNVSSQVLKQQTHAQEGHLATDVGTAKVDKTAPGTSKQQKQSATPSLVFNLKVPTKKDSLQDTPKFSATTVNRGGSARRFFYPTSSQISKSTPKTLFPTNHLSRNQKDCKGAVKGTAVPNIAFSPSIRQGEELKPQKTSDVADKTSSKAFKLSESTSSYRQQNTAGDHAKKDFKLNTEQPSYEAVCAKNALNKPAMLSSLHNQSTPNYKRPSSKLPHLGGITNRRETPIHNQTEDRTTCGNELVTSSLSSFGGFQTASRKEITVSEDAMKKAAALAAEVDAEMAKTSTNMFSDSTHGGTASKKDSESTKPMIHKETLSGVYASSKALTKDKSLENGCEFAGFCTASNKSIQISEKALKQAQNMVSEVEDSLLAEMELEQTDSTRDDTSLNDNRPPQATISWKVDVNTSALETVVRKNTNRSRQPQKELGPKSNTGLGATSSTKKPSSSLDIQNGCSSEASGLFIGIVEGGTKHHGPFQEITGFQSASNKPIQVSSDAMKRAKTLAKEVESSMATEAQWEKDLDHSPFLNSNGVQTSKTTDGSTVSSVERSNSKAVTGKPGDFESTKTRQNIGTSHCESLHTTGFKTASRKPIQISSDAMKKARSLATEVDEGLATASYKYQCLDHTVKLDVTGFTTASKKPIKVASSSMQKAKALTVEVEASLRISTPDNFITDQNPSADCPGFRTASNKNISVSTASLQKAKLMLAEVDEEDIDVHELSNNENGSARKCSKTTATVKQGLESATYLKPKGLQSFRPPSKMLGPQKCSGPSDSRGRQRSQRSKAGNNYVLHPMSTAVGMPCKLSQPMEEDSNMNDSFHDDRLFCTQMVSAAEVAESTYAFLQAEKEDGHSDNFGFSEHLQNQEKTPSHSRGAEKVNCDNSKTKEGESQSSLSNDRQSKIARAPKTESSHLKTLKAASPKHTKVPAVQSQCNIPKSSEQNAVTQKNDISNPTEVQNTSGEAIQGCTATKKKVDTMQKKFGTIYDMVKDADTTLLDESFDLAWGLVDEMLLKAMEASSGKSEENHTAEQDKTHFDRTHSLDSGLGESRIITSQENNVSMTYSSSLEYSTHYNTHTSGEGRQSTDDKSVKKRIQYEDKPYKSSQCPFITASGRKVPVSKEALKHVKEMAKDELLPSEEISVPLNKLSWHNSPTEVSHMSFMEHQSETLPEGNQLERGEEVDASNNVGFTTARGKKISVSKKSLEKAEHLWNSTEQEEQKLKKEKASMSGETDCPTMFQGFQTASGHRVNVSDAALAKAKQMWKDTGELEQDMPVGSADNCLPKPEGFKTASGKRVRVSEKALQKAQQMWEETEGQQDTVTSYKVNACSTEFRGFQTASGHKVAVSEKALQKAQQMWKETEGQEDTETSKMNACSTEFQGFQTASGHKVAVSEKALEKVQQMWKETEGQQDTETSKMNTCSLEFQSFQTASVKRVRTSEKALQKAQQMWKETEGQQDTVTSKMNARSTEFRGFQTASGHNVAVSEKALQKSQQMWKETEGQQGTETSKVNACSTEFRGFQTASGKRVRTSEKALQKAQQMWKETEGQDTMTSNMFDTANKNFDQQMDNSMTYAKFGGFTTAAGKHVQVSKQALLKAKQLWNQTDENSSGQHKGNNSSGFQGFQTASGTKVDISVQALSRAKELWRDTVGDSSDEAKGVDVTEESSPKCTGFQTAGGRKVQVSAGALQKVKLLWKDNDIEETSLGKSVETLDSATFNEEILKEKDVTQSSKDESFVGFKTASGHTVNVSETSLQRAKQMFQDGDEVNAKTSPNKGPFEESAPSEFQRFKTCRGQEIGVSNKSLQFTKEMWKDSESDFNHSCESAMLNPECGEKGTTMFRGFQTARGQKINVSKEALEKAKALFSDDASPTGSNTPKKRPPTNQEKLSNGAKYKGFQTARGQKIKVSEDALRKARALFSDDVEEETTGQEGTQSLKVESAKDANASTFRGFQTARGQKIKVSDDALRKARALFSDDANEETTALEGIQGTEVGIAKNTNNLTFRGFQTARGQKIKVSEDALRKARALFSDDSKEETTGQEGIRSPKVRNAKDANASTFRGFQTARGQKIEVSEDALQKARALFSDDANEETTGQEGIQSPKVESAKDTNASTFRGFQTARGQKIKVSDDALQKARALLSDDAKEETIGQEGIQSPKMESAKDANASGFGGFQTARGQKVEVSDDALRKARALFSEDAKEESTALEGIQGPKVESAKNTNTSMFRGFQTARGQKIKVSDDALRKARALLSDDAKETTGQEGFQSPKVKSMKDTNTSMFGGFQTGRGKQIEISEDALQKARVRLSEDKSMELGPGFSERTAEQSPLQTRTVPSVLSSENNVHRYVRKLGVPQVVPQDKEEQLYSDRSARKRTLTSSDATATLPPSKRQPPSPAGYQTQHVGHRQAFRPPLATHPEGVVHDRHGFSVRTRLQPLHSKPRQDFRRPPSLPQASRQPLVSTPQPQDSTENSFRTPFKSPSPKVSAPVKAKPGGEDGQTEDLCHSAACTTKDNTQDSQEASQEACRDDGDIFDKVTEPPGKVQSLRRAREAQTLRIAQKKKQVIRPEYGSLLQKRLTQARVGLREAVCGQTPGCYTTEELYSYGVDQSTCTVTSETAESYRFLCRDHVSSATVEEGEGITLTDGGVLVPLEDGTAGKEEFVSALLDTPGVDPSLVTPEWIHNHYRWIVWKLAAMETAFPVQFGGRCLTPDQVLMQLKYRYDREVDLSQRSALKKILERDDTPSKTLVLCVARVIPPTSGQDCTSGQDSKKVPQKETIVELTDGWYGIRAALDPPLARLVESKRIYVGQKLCVSGAELVGSQDACSPLEAPANLVLKLSANATRRARWDAKLGFHSNPQPFPIRLGSLCPDGGMVGCVDVTVLRSYPMQVSYTVRQGSLCTDGGMVGCVDVTVLRSYPMQVSYTVRQGSLCTDGGMVGCVDVTVLRSYPMQVSYTVRQGSLCADGGMVGCVDVTVLRSYPMQVSYTVRQGSLCTDGGMVGCVDVTVLRSYPMQVSYTVRQGSLCTDGGMVGCVDVTVLRSYPMQVSYTVRQGSLCTDGGMVGCVDVTVLRSYPMQVSYTVRQGSLCTDGGMVGCVDVTVLRSYPMQVSYTVRQGSLCTDGGMVGCVDVTVLRSYPMQVSYTVRQGSLCTDGGMVGCVDVTVLRSYPMQVSYTVRQGSLCTDGGMVGCVDVTVLRSYPMQYMEKYPSGSSVVRSRRTEEKAARKHEEDRNRRMEKLYSQIQDKFERRTAGKGKETHRRTGTGGWRNSTHRYRTSLREGQQEKVRKHEEDRNRRMEKLYSQIQDKFERRTAGKGSSVGRRRKSLHLKTEDIENLQTGQEIYEALQGAMDPTEIEQCLSPTQRSRLYDHQRSLQAEQQGELQAEFRKALQQLDDEIPVQRNVVAMYRVRLADYQKKESGNTELTLTVWRPTDHVMDMLKEGKRLKIFHLSTSAARNQVQLASTRTTRYQDLPVEPGTLAEVYVIITINDITNENIWCIISGTRSSWPAPVPPGTKTYP</sequence>
<dbReference type="InterPro" id="IPR015187">
    <property type="entry name" value="BRCA2_OB_1"/>
</dbReference>
<dbReference type="InterPro" id="IPR015525">
    <property type="entry name" value="BRCA2"/>
</dbReference>
<feature type="compositionally biased region" description="Polar residues" evidence="6">
    <location>
        <begin position="1576"/>
        <end position="1593"/>
    </location>
</feature>
<dbReference type="Pfam" id="PF09121">
    <property type="entry name" value="Tower"/>
    <property type="match status" value="1"/>
</dbReference>
<keyword evidence="2" id="KW-0227">DNA damage</keyword>
<dbReference type="Proteomes" id="UP000001554">
    <property type="component" value="Chromosome 7"/>
</dbReference>
<feature type="region of interest" description="Disordered" evidence="6">
    <location>
        <begin position="2948"/>
        <end position="3043"/>
    </location>
</feature>
<feature type="region of interest" description="Disordered" evidence="6">
    <location>
        <begin position="2893"/>
        <end position="2931"/>
    </location>
</feature>
<dbReference type="OrthoDB" id="21095at2759"/>
<feature type="region of interest" description="Disordered" evidence="6">
    <location>
        <begin position="939"/>
        <end position="960"/>
    </location>
</feature>
<feature type="region of interest" description="Disordered" evidence="6">
    <location>
        <begin position="2674"/>
        <end position="2698"/>
    </location>
</feature>
<feature type="compositionally biased region" description="Polar residues" evidence="6">
    <location>
        <begin position="683"/>
        <end position="696"/>
    </location>
</feature>
<feature type="compositionally biased region" description="Polar residues" evidence="6">
    <location>
        <begin position="1177"/>
        <end position="1204"/>
    </location>
</feature>
<feature type="region of interest" description="Disordered" evidence="6">
    <location>
        <begin position="64"/>
        <end position="86"/>
    </location>
</feature>
<dbReference type="Pfam" id="PF21318">
    <property type="entry name" value="BRCA2DBD_OB2"/>
    <property type="match status" value="1"/>
</dbReference>
<feature type="region of interest" description="Disordered" evidence="6">
    <location>
        <begin position="546"/>
        <end position="647"/>
    </location>
</feature>
<feature type="compositionally biased region" description="Polar residues" evidence="6">
    <location>
        <begin position="3090"/>
        <end position="3112"/>
    </location>
</feature>
<dbReference type="PANTHER" id="PTHR11289">
    <property type="entry name" value="BREAST CANCER TYPE 2 SUSCEPTIBILITY PROTEIN BRCA2"/>
    <property type="match status" value="1"/>
</dbReference>
<reference evidence="8" key="1">
    <citation type="journal article" date="2020" name="Nat. Ecol. Evol.">
        <title>Deeply conserved synteny resolves early events in vertebrate evolution.</title>
        <authorList>
            <person name="Simakov O."/>
            <person name="Marletaz F."/>
            <person name="Yue J.X."/>
            <person name="O'Connell B."/>
            <person name="Jenkins J."/>
            <person name="Brandt A."/>
            <person name="Calef R."/>
            <person name="Tung C.H."/>
            <person name="Huang T.K."/>
            <person name="Schmutz J."/>
            <person name="Satoh N."/>
            <person name="Yu J.K."/>
            <person name="Putnam N.H."/>
            <person name="Green R.E."/>
            <person name="Rokhsar D.S."/>
        </authorList>
    </citation>
    <scope>NUCLEOTIDE SEQUENCE [LARGE SCALE GENOMIC DNA]</scope>
    <source>
        <strain evidence="8">S238N-H82</strain>
    </source>
</reference>
<feature type="region of interest" description="Disordered" evidence="6">
    <location>
        <begin position="421"/>
        <end position="528"/>
    </location>
</feature>
<dbReference type="RefSeq" id="XP_035682317.1">
    <property type="nucleotide sequence ID" value="XM_035826424.1"/>
</dbReference>
<evidence type="ECO:0000259" key="7">
    <source>
        <dbReference type="SMART" id="SM01341"/>
    </source>
</evidence>
<feature type="region of interest" description="Disordered" evidence="6">
    <location>
        <begin position="3070"/>
        <end position="3179"/>
    </location>
</feature>
<feature type="compositionally biased region" description="Basic and acidic residues" evidence="6">
    <location>
        <begin position="1668"/>
        <end position="1687"/>
    </location>
</feature>
<dbReference type="Gene3D" id="6.10.70.10">
    <property type="match status" value="1"/>
</dbReference>
<feature type="compositionally biased region" description="Basic and acidic residues" evidence="6">
    <location>
        <begin position="3910"/>
        <end position="3927"/>
    </location>
</feature>
<feature type="compositionally biased region" description="Polar residues" evidence="6">
    <location>
        <begin position="353"/>
        <end position="369"/>
    </location>
</feature>
<dbReference type="Pfam" id="PF09103">
    <property type="entry name" value="BRCA-2_OB1"/>
    <property type="match status" value="1"/>
</dbReference>
<feature type="region of interest" description="Disordered" evidence="6">
    <location>
        <begin position="659"/>
        <end position="696"/>
    </location>
</feature>
<evidence type="ECO:0000256" key="5">
    <source>
        <dbReference type="ARBA" id="ARBA00023204"/>
    </source>
</evidence>
<feature type="compositionally biased region" description="Basic and acidic residues" evidence="6">
    <location>
        <begin position="1520"/>
        <end position="1536"/>
    </location>
</feature>
<evidence type="ECO:0000256" key="6">
    <source>
        <dbReference type="SAM" id="MobiDB-lite"/>
    </source>
</evidence>
<evidence type="ECO:0000256" key="1">
    <source>
        <dbReference type="ARBA" id="ARBA00022737"/>
    </source>
</evidence>
<feature type="compositionally biased region" description="Basic and acidic residues" evidence="6">
    <location>
        <begin position="3851"/>
        <end position="3871"/>
    </location>
</feature>
<feature type="region of interest" description="Disordered" evidence="6">
    <location>
        <begin position="2785"/>
        <end position="2824"/>
    </location>
</feature>
<dbReference type="InterPro" id="IPR015252">
    <property type="entry name" value="BRCA2_hlx"/>
</dbReference>
<dbReference type="PANTHER" id="PTHR11289:SF0">
    <property type="entry name" value="BREAST CANCER TYPE 2 SUSCEPTIBILITY PROTEIN"/>
    <property type="match status" value="1"/>
</dbReference>
<feature type="compositionally biased region" description="Basic and acidic residues" evidence="6">
    <location>
        <begin position="310"/>
        <end position="329"/>
    </location>
</feature>
<feature type="region of interest" description="Disordered" evidence="6">
    <location>
        <begin position="1664"/>
        <end position="1692"/>
    </location>
</feature>
<feature type="compositionally biased region" description="Basic and acidic residues" evidence="6">
    <location>
        <begin position="2293"/>
        <end position="2305"/>
    </location>
</feature>
<feature type="region of interest" description="Disordered" evidence="6">
    <location>
        <begin position="2507"/>
        <end position="2544"/>
    </location>
</feature>
<feature type="region of interest" description="Disordered" evidence="6">
    <location>
        <begin position="353"/>
        <end position="390"/>
    </location>
</feature>
<evidence type="ECO:0000313" key="9">
    <source>
        <dbReference type="RefSeq" id="XP_035682317.1"/>
    </source>
</evidence>
<feature type="domain" description="Tower" evidence="7">
    <location>
        <begin position="3838"/>
        <end position="3879"/>
    </location>
</feature>
<feature type="region of interest" description="Disordered" evidence="6">
    <location>
        <begin position="2728"/>
        <end position="2753"/>
    </location>
</feature>
<feature type="compositionally biased region" description="Polar residues" evidence="6">
    <location>
        <begin position="3145"/>
        <end position="3159"/>
    </location>
</feature>
<feature type="region of interest" description="Disordered" evidence="6">
    <location>
        <begin position="2247"/>
        <end position="2268"/>
    </location>
</feature>